<accession>A0AAF0EVF1</accession>
<feature type="domain" description="AAR2 N-terminal" evidence="3">
    <location>
        <begin position="5"/>
        <end position="97"/>
    </location>
</feature>
<dbReference type="Gene3D" id="2.60.34.20">
    <property type="match status" value="1"/>
</dbReference>
<proteinExistence type="inferred from homology"/>
<gene>
    <name evidence="4" type="ORF">MCUN1_002105</name>
</gene>
<dbReference type="InterPro" id="IPR033647">
    <property type="entry name" value="Aar2_N"/>
</dbReference>
<dbReference type="Proteomes" id="UP001219933">
    <property type="component" value="Chromosome 3"/>
</dbReference>
<reference evidence="4" key="1">
    <citation type="submission" date="2023-03" db="EMBL/GenBank/DDBJ databases">
        <title>Mating type loci evolution in Malassezia.</title>
        <authorList>
            <person name="Coelho M.A."/>
        </authorList>
    </citation>
    <scope>NUCLEOTIDE SEQUENCE</scope>
    <source>
        <strain evidence="4">CBS 11721</strain>
    </source>
</reference>
<name>A0AAF0EVF1_9BASI</name>
<comment type="similarity">
    <text evidence="1">Belongs to the AAR2 family.</text>
</comment>
<dbReference type="PANTHER" id="PTHR12689">
    <property type="entry name" value="A1 CISTRON SPLICING FACTOR AAR2-RELATED"/>
    <property type="match status" value="1"/>
</dbReference>
<dbReference type="Pfam" id="PF05282">
    <property type="entry name" value="AAR2"/>
    <property type="match status" value="1"/>
</dbReference>
<dbReference type="AlphaFoldDB" id="A0AAF0EVF1"/>
<dbReference type="Pfam" id="PF20981">
    <property type="entry name" value="AAR2_1st"/>
    <property type="match status" value="1"/>
</dbReference>
<dbReference type="GO" id="GO:0000244">
    <property type="term" value="P:spliceosomal tri-snRNP complex assembly"/>
    <property type="evidence" value="ECO:0007669"/>
    <property type="project" value="TreeGrafter"/>
</dbReference>
<dbReference type="InterPro" id="IPR038514">
    <property type="entry name" value="AAR2_C_sf"/>
</dbReference>
<dbReference type="InterPro" id="IPR007946">
    <property type="entry name" value="AAR2"/>
</dbReference>
<dbReference type="PANTHER" id="PTHR12689:SF4">
    <property type="entry name" value="PROTEIN AAR2 HOMOLOG"/>
    <property type="match status" value="1"/>
</dbReference>
<dbReference type="CDD" id="cd13777">
    <property type="entry name" value="Aar2_N"/>
    <property type="match status" value="1"/>
</dbReference>
<evidence type="ECO:0000259" key="2">
    <source>
        <dbReference type="Pfam" id="PF05282"/>
    </source>
</evidence>
<dbReference type="InterPro" id="IPR038516">
    <property type="entry name" value="AAR2_N_sf"/>
</dbReference>
<keyword evidence="5" id="KW-1185">Reference proteome</keyword>
<sequence>MSAVTDHGFEGYKFVPAGVHMFVWRAGEEDMGVRNVFLHRCEQGDVVLRKYDAQKDAWTTEPRLVVSHDHLKTFDSHLAAYPFAQLPQWQSLTRHLGASKDTFDRLAGEYDSFAYVAEGPQSLKLTQFDIKRSWPPDATGANRTQWSMDKSWLLDRVMRDAASGSNAEHVALLAEFELCFVLALYANNVSALEHWAAIRTLFCRAATRMGAPSYYSLHPCEWQGDTPTLAPPSLDAHIAFLDTLAAQLQCLPDDAWTDQLAEYEAGILDDFVHLQRTIGRALGAWAASSRMRDERVAEPRFAELIAAWRTLASTGRRWGWQLGAELDEEAEAASEDDEDAPVVVY</sequence>
<dbReference type="EMBL" id="CP119879">
    <property type="protein sequence ID" value="WFD35254.1"/>
    <property type="molecule type" value="Genomic_DNA"/>
</dbReference>
<organism evidence="4 5">
    <name type="scientific">Malassezia cuniculi</name>
    <dbReference type="NCBI Taxonomy" id="948313"/>
    <lineage>
        <taxon>Eukaryota</taxon>
        <taxon>Fungi</taxon>
        <taxon>Dikarya</taxon>
        <taxon>Basidiomycota</taxon>
        <taxon>Ustilaginomycotina</taxon>
        <taxon>Malasseziomycetes</taxon>
        <taxon>Malasseziales</taxon>
        <taxon>Malasseziaceae</taxon>
        <taxon>Malassezia</taxon>
    </lineage>
</organism>
<evidence type="ECO:0000259" key="3">
    <source>
        <dbReference type="Pfam" id="PF20981"/>
    </source>
</evidence>
<dbReference type="CDD" id="cd13778">
    <property type="entry name" value="Aar2_C"/>
    <property type="match status" value="1"/>
</dbReference>
<dbReference type="InterPro" id="IPR033648">
    <property type="entry name" value="AAR2_C"/>
</dbReference>
<feature type="domain" description="AAR2 C-terminal" evidence="2">
    <location>
        <begin position="126"/>
        <end position="322"/>
    </location>
</feature>
<dbReference type="Gene3D" id="1.25.40.550">
    <property type="entry name" value="Aar2, C-terminal domain-like"/>
    <property type="match status" value="1"/>
</dbReference>
<protein>
    <submittedName>
        <fullName evidence="4">Uncharacterized protein</fullName>
    </submittedName>
</protein>
<evidence type="ECO:0000313" key="5">
    <source>
        <dbReference type="Proteomes" id="UP001219933"/>
    </source>
</evidence>
<evidence type="ECO:0000256" key="1">
    <source>
        <dbReference type="ARBA" id="ARBA00006281"/>
    </source>
</evidence>
<evidence type="ECO:0000313" key="4">
    <source>
        <dbReference type="EMBL" id="WFD35254.1"/>
    </source>
</evidence>